<evidence type="ECO:0000256" key="1">
    <source>
        <dbReference type="SAM" id="Phobius"/>
    </source>
</evidence>
<dbReference type="EMBL" id="CBXI010000040">
    <property type="protein sequence ID" value="CDL92318.1"/>
    <property type="molecule type" value="Genomic_DNA"/>
</dbReference>
<dbReference type="InterPro" id="IPR006976">
    <property type="entry name" value="VanZ-like"/>
</dbReference>
<keyword evidence="4" id="KW-1185">Reference proteome</keyword>
<dbReference type="Pfam" id="PF04892">
    <property type="entry name" value="VanZ"/>
    <property type="match status" value="1"/>
</dbReference>
<evidence type="ECO:0000259" key="2">
    <source>
        <dbReference type="Pfam" id="PF04892"/>
    </source>
</evidence>
<name>W6N6L4_CLOTY</name>
<keyword evidence="1" id="KW-1133">Transmembrane helix</keyword>
<gene>
    <name evidence="3" type="ORF">CTDIVETGP_2388</name>
</gene>
<protein>
    <submittedName>
        <fullName evidence="3">Probable phosphotransbutyrylase</fullName>
    </submittedName>
</protein>
<feature type="transmembrane region" description="Helical" evidence="1">
    <location>
        <begin position="136"/>
        <end position="154"/>
    </location>
</feature>
<accession>W6N6L4</accession>
<sequence>MFYNSSNNGQISNQKSNTILNDLRHINKKNIQENNYKYKSGDNNGKTKISLKKKMKEVFKIPDNRQEKLNMVIRKNAHAFEYFVLAILVAIAMFAFHLKGRGAIVYIMFICLLYAVTDEFHQAFVTGRTSLVSDVIIDFSGSIIGIIVFYTAYYKLLKKS</sequence>
<evidence type="ECO:0000313" key="4">
    <source>
        <dbReference type="Proteomes" id="UP000019482"/>
    </source>
</evidence>
<feature type="transmembrane region" description="Helical" evidence="1">
    <location>
        <begin position="79"/>
        <end position="96"/>
    </location>
</feature>
<comment type="caution">
    <text evidence="3">The sequence shown here is derived from an EMBL/GenBank/DDBJ whole genome shotgun (WGS) entry which is preliminary data.</text>
</comment>
<proteinExistence type="predicted"/>
<feature type="transmembrane region" description="Helical" evidence="1">
    <location>
        <begin position="103"/>
        <end position="124"/>
    </location>
</feature>
<feature type="domain" description="VanZ-like" evidence="2">
    <location>
        <begin position="2"/>
        <end position="151"/>
    </location>
</feature>
<dbReference type="AlphaFoldDB" id="W6N6L4"/>
<keyword evidence="1" id="KW-0812">Transmembrane</keyword>
<dbReference type="NCBIfam" id="NF037970">
    <property type="entry name" value="vanZ_1"/>
    <property type="match status" value="1"/>
</dbReference>
<dbReference type="PIRSF" id="PIRSF019083">
    <property type="entry name" value="UCP019083_VanZ"/>
    <property type="match status" value="1"/>
</dbReference>
<dbReference type="InterPro" id="IPR016747">
    <property type="entry name" value="Phosphotransbutyrylase"/>
</dbReference>
<dbReference type="Proteomes" id="UP000019482">
    <property type="component" value="Unassembled WGS sequence"/>
</dbReference>
<organism evidence="3 4">
    <name type="scientific">Clostridium tyrobutyricum DIVETGP</name>
    <dbReference type="NCBI Taxonomy" id="1408889"/>
    <lineage>
        <taxon>Bacteria</taxon>
        <taxon>Bacillati</taxon>
        <taxon>Bacillota</taxon>
        <taxon>Clostridia</taxon>
        <taxon>Eubacteriales</taxon>
        <taxon>Clostridiaceae</taxon>
        <taxon>Clostridium</taxon>
    </lineage>
</organism>
<keyword evidence="1" id="KW-0472">Membrane</keyword>
<evidence type="ECO:0000313" key="3">
    <source>
        <dbReference type="EMBL" id="CDL92318.1"/>
    </source>
</evidence>
<reference evidence="3 4" key="1">
    <citation type="journal article" date="2015" name="Genome Announc.">
        <title>Draft Genome Sequence of Clostridium tyrobutyricum Strain DIVETGP, Isolated from Cow's Milk for Grana Padano Production.</title>
        <authorList>
            <person name="Soggiu A."/>
            <person name="Piras C."/>
            <person name="Gaiarsa S."/>
            <person name="Sassera D."/>
            <person name="Roncada P."/>
            <person name="Bendixen E."/>
            <person name="Brasca M."/>
            <person name="Bonizzi L."/>
        </authorList>
    </citation>
    <scope>NUCLEOTIDE SEQUENCE [LARGE SCALE GENOMIC DNA]</scope>
    <source>
        <strain evidence="3 4">DIVETGP</strain>
    </source>
</reference>